<reference evidence="5" key="1">
    <citation type="submission" date="2014-09" db="EMBL/GenBank/DDBJ databases">
        <title>Sequence of the Streptomyces nodosus genome.</title>
        <authorList>
            <person name="Sweeney P."/>
            <person name="Stephens N."/>
            <person name="Murphy C."/>
            <person name="Caffrey P."/>
        </authorList>
    </citation>
    <scope>NUCLEOTIDE SEQUENCE [LARGE SCALE GENOMIC DNA]</scope>
    <source>
        <strain evidence="5">ATCC 14899</strain>
    </source>
</reference>
<reference evidence="4 6" key="3">
    <citation type="submission" date="2017-09" db="EMBL/GenBank/DDBJ databases">
        <title>Streptomyces genome completion.</title>
        <authorList>
            <person name="Lee N."/>
            <person name="Cho B.-K."/>
        </authorList>
    </citation>
    <scope>NUCLEOTIDE SEQUENCE [LARGE SCALE GENOMIC DNA]</scope>
    <source>
        <strain evidence="4 6">ATCC 14899</strain>
    </source>
</reference>
<dbReference type="Gene3D" id="3.40.50.1820">
    <property type="entry name" value="alpha/beta hydrolase"/>
    <property type="match status" value="1"/>
</dbReference>
<sequence>MVNGADGAAGHLWPGYGYEASVRGYNVVVFDGSGQQRMLFEWGIPFRPDWEHVITPVVDATLRLPGVDPERLALFGVSQGGYWVPHALAFEHRFAAAVIDDGVVDVSEAWHAMLSPKLRPSPCSVVEKEIGRGQRSGNPACAGRSERVL</sequence>
<organism evidence="3 5">
    <name type="scientific">Streptomyces nodosus</name>
    <dbReference type="NCBI Taxonomy" id="40318"/>
    <lineage>
        <taxon>Bacteria</taxon>
        <taxon>Bacillati</taxon>
        <taxon>Actinomycetota</taxon>
        <taxon>Actinomycetes</taxon>
        <taxon>Kitasatosporales</taxon>
        <taxon>Streptomycetaceae</taxon>
        <taxon>Streptomyces</taxon>
    </lineage>
</organism>
<dbReference type="Pfam" id="PF00326">
    <property type="entry name" value="Peptidase_S9"/>
    <property type="match status" value="1"/>
</dbReference>
<dbReference type="GO" id="GO:0006508">
    <property type="term" value="P:proteolysis"/>
    <property type="evidence" value="ECO:0007669"/>
    <property type="project" value="InterPro"/>
</dbReference>
<dbReference type="EMBL" id="CP023747">
    <property type="protein sequence ID" value="QEV42108.1"/>
    <property type="molecule type" value="Genomic_DNA"/>
</dbReference>
<dbReference type="EMBL" id="CP009313">
    <property type="protein sequence ID" value="AJE43606.1"/>
    <property type="molecule type" value="Genomic_DNA"/>
</dbReference>
<evidence type="ECO:0000313" key="4">
    <source>
        <dbReference type="EMBL" id="QEV42108.1"/>
    </source>
</evidence>
<dbReference type="Proteomes" id="UP000031526">
    <property type="component" value="Chromosome"/>
</dbReference>
<protein>
    <recommendedName>
        <fullName evidence="2">Peptidase S9 prolyl oligopeptidase catalytic domain-containing protein</fullName>
    </recommendedName>
</protein>
<dbReference type="InterPro" id="IPR001375">
    <property type="entry name" value="Peptidase_S9_cat"/>
</dbReference>
<gene>
    <name evidence="4" type="ORF">CP978_29275</name>
    <name evidence="3" type="ORF">SNOD_28985</name>
</gene>
<evidence type="ECO:0000256" key="1">
    <source>
        <dbReference type="SAM" id="MobiDB-lite"/>
    </source>
</evidence>
<evidence type="ECO:0000313" key="5">
    <source>
        <dbReference type="Proteomes" id="UP000031526"/>
    </source>
</evidence>
<reference evidence="3 5" key="2">
    <citation type="journal article" date="2016" name="Appl. Microbiol. Biotechnol.">
        <title>Exploiting the genome sequence of Streptomyces nodosus for enhanced antibiotic production.</title>
        <authorList>
            <person name="Sweeney P."/>
            <person name="Murphy C.D."/>
            <person name="Caffrey P."/>
        </authorList>
    </citation>
    <scope>NUCLEOTIDE SEQUENCE [LARGE SCALE GENOMIC DNA]</scope>
    <source>
        <strain evidence="3 5">ATCC 14899</strain>
    </source>
</reference>
<feature type="region of interest" description="Disordered" evidence="1">
    <location>
        <begin position="130"/>
        <end position="149"/>
    </location>
</feature>
<evidence type="ECO:0000313" key="6">
    <source>
        <dbReference type="Proteomes" id="UP000325763"/>
    </source>
</evidence>
<dbReference type="Proteomes" id="UP000325763">
    <property type="component" value="Chromosome"/>
</dbReference>
<proteinExistence type="predicted"/>
<keyword evidence="5" id="KW-1185">Reference proteome</keyword>
<dbReference type="RefSeq" id="WP_043445789.1">
    <property type="nucleotide sequence ID" value="NZ_CP009313.1"/>
</dbReference>
<evidence type="ECO:0000259" key="2">
    <source>
        <dbReference type="Pfam" id="PF00326"/>
    </source>
</evidence>
<feature type="domain" description="Peptidase S9 prolyl oligopeptidase catalytic" evidence="2">
    <location>
        <begin position="23"/>
        <end position="109"/>
    </location>
</feature>
<dbReference type="KEGG" id="snq:CP978_29275"/>
<dbReference type="AlphaFoldDB" id="A0A0B5DSN7"/>
<accession>A0A0B5DSN7</accession>
<evidence type="ECO:0000313" key="3">
    <source>
        <dbReference type="EMBL" id="AJE43606.1"/>
    </source>
</evidence>
<dbReference type="GO" id="GO:0008236">
    <property type="term" value="F:serine-type peptidase activity"/>
    <property type="evidence" value="ECO:0007669"/>
    <property type="project" value="InterPro"/>
</dbReference>
<dbReference type="STRING" id="40318.SNOD_28985"/>
<dbReference type="OrthoDB" id="9765647at2"/>
<name>A0A0B5DSN7_9ACTN</name>
<dbReference type="InterPro" id="IPR029058">
    <property type="entry name" value="AB_hydrolase_fold"/>
</dbReference>
<dbReference type="HOGENOM" id="CLU_1748658_0_0_11"/>
<dbReference type="SUPFAM" id="SSF53474">
    <property type="entry name" value="alpha/beta-Hydrolases"/>
    <property type="match status" value="1"/>
</dbReference>